<gene>
    <name evidence="1" type="ORF">QUV96_08150</name>
</gene>
<proteinExistence type="predicted"/>
<accession>A0ABT7UD98</accession>
<sequence>MRKKIEPFVDDEIMEPRQEEPKEPVSYEEVEVMMRWYGLLSYLEKNPDGSVKEPYKIIDGAPDWCPAMLEKWKEKRKKGFKVP</sequence>
<dbReference type="EMBL" id="JAUDCG010000035">
    <property type="protein sequence ID" value="MDM8157606.1"/>
    <property type="molecule type" value="Genomic_DNA"/>
</dbReference>
<evidence type="ECO:0000313" key="1">
    <source>
        <dbReference type="EMBL" id="MDM8157606.1"/>
    </source>
</evidence>
<reference evidence="2" key="1">
    <citation type="submission" date="2023-06" db="EMBL/GenBank/DDBJ databases">
        <title>Identification and characterization of horizontal gene transfer across gut microbiota members of farm animals based on homology search.</title>
        <authorList>
            <person name="Zeman M."/>
            <person name="Kubasova T."/>
            <person name="Jahodarova E."/>
            <person name="Nykrynova M."/>
            <person name="Rychlik I."/>
        </authorList>
    </citation>
    <scope>NUCLEOTIDE SEQUENCE [LARGE SCALE GENOMIC DNA]</scope>
    <source>
        <strain evidence="2">ET39</strain>
    </source>
</reference>
<dbReference type="Proteomes" id="UP001529340">
    <property type="component" value="Unassembled WGS sequence"/>
</dbReference>
<organism evidence="1 2">
    <name type="scientific">Amedibacillus dolichus</name>
    <dbReference type="NCBI Taxonomy" id="31971"/>
    <lineage>
        <taxon>Bacteria</taxon>
        <taxon>Bacillati</taxon>
        <taxon>Bacillota</taxon>
        <taxon>Erysipelotrichia</taxon>
        <taxon>Erysipelotrichales</taxon>
        <taxon>Erysipelotrichaceae</taxon>
        <taxon>Amedibacillus</taxon>
    </lineage>
</organism>
<name>A0ABT7UD98_9FIRM</name>
<keyword evidence="2" id="KW-1185">Reference proteome</keyword>
<dbReference type="RefSeq" id="WP_289608051.1">
    <property type="nucleotide sequence ID" value="NZ_JAUDCG010000035.1"/>
</dbReference>
<protein>
    <submittedName>
        <fullName evidence="1">Uncharacterized protein</fullName>
    </submittedName>
</protein>
<reference evidence="1 2" key="2">
    <citation type="submission" date="2023-06" db="EMBL/GenBank/DDBJ databases">
        <title>Identification and characterization of horizontal gene transfer across gut microbiota members of farm animals based on homology search.</title>
        <authorList>
            <person name="Schwarzerova J."/>
            <person name="Nykrynova M."/>
            <person name="Jureckova K."/>
            <person name="Cejkova D."/>
            <person name="Rychlik I."/>
        </authorList>
    </citation>
    <scope>NUCLEOTIDE SEQUENCE [LARGE SCALE GENOMIC DNA]</scope>
    <source>
        <strain evidence="1 2">ET39</strain>
    </source>
</reference>
<comment type="caution">
    <text evidence="1">The sequence shown here is derived from an EMBL/GenBank/DDBJ whole genome shotgun (WGS) entry which is preliminary data.</text>
</comment>
<reference evidence="1 2" key="3">
    <citation type="submission" date="2023-06" db="EMBL/GenBank/DDBJ databases">
        <authorList>
            <person name="Zeman M."/>
            <person name="Kubasova T."/>
            <person name="Jahodarova E."/>
            <person name="Nykrynova M."/>
            <person name="Rychlik I."/>
        </authorList>
    </citation>
    <scope>NUCLEOTIDE SEQUENCE [LARGE SCALE GENOMIC DNA]</scope>
    <source>
        <strain evidence="1 2">ET39</strain>
    </source>
</reference>
<evidence type="ECO:0000313" key="2">
    <source>
        <dbReference type="Proteomes" id="UP001529340"/>
    </source>
</evidence>